<reference evidence="1 2" key="1">
    <citation type="journal article" date="2019" name="bioRxiv">
        <title>Bacteria contribute to plant secondary compound degradation in a generalist herbivore system.</title>
        <authorList>
            <person name="Francoeur C.B."/>
            <person name="Khadempour L."/>
            <person name="Moreira-Soto R.D."/>
            <person name="Gotting K."/>
            <person name="Book A.J."/>
            <person name="Pinto-Tomas A.A."/>
            <person name="Keefover-Ring K."/>
            <person name="Currie C.R."/>
        </authorList>
    </citation>
    <scope>NUCLEOTIDE SEQUENCE [LARGE SCALE GENOMIC DNA]</scope>
    <source>
        <strain evidence="1">Acro-835</strain>
    </source>
</reference>
<name>A0ABX0REY4_9GAMM</name>
<gene>
    <name evidence="1" type="ORF">F3J40_20330</name>
</gene>
<protein>
    <submittedName>
        <fullName evidence="1">Uncharacterized protein</fullName>
    </submittedName>
</protein>
<proteinExistence type="predicted"/>
<dbReference type="Proteomes" id="UP001515683">
    <property type="component" value="Unassembled WGS sequence"/>
</dbReference>
<dbReference type="RefSeq" id="WP_167017613.1">
    <property type="nucleotide sequence ID" value="NZ_VWXF01000011.1"/>
</dbReference>
<organism evidence="1 2">
    <name type="scientific">Candidatus Pantoea multigeneris</name>
    <dbReference type="NCBI Taxonomy" id="2608357"/>
    <lineage>
        <taxon>Bacteria</taxon>
        <taxon>Pseudomonadati</taxon>
        <taxon>Pseudomonadota</taxon>
        <taxon>Gammaproteobacteria</taxon>
        <taxon>Enterobacterales</taxon>
        <taxon>Erwiniaceae</taxon>
        <taxon>Pantoea</taxon>
    </lineage>
</organism>
<accession>A0ABX0REY4</accession>
<sequence>MLIHITPTFFLKYSNVSVELIDVTIPELGIELQAHTDITVRFPSRNRRLNVVCRKKGTRAVYGILLETDKPVSAITVLTRWLVNGEVSMHRVHMCFTGQEEAATDCISLWRGIYKTAFTDRSPAGTRSWVPSACQPMLSATASDVNSQRETAIWRKVDGSGIIREQNEYFPAATVEGERIFSGYRMPRREDAFPCKVREYPQTLQVTFENGLIEACNLDEQASLIAEDLTAIGVPDMYSDVFRPLIDEIKPLCPLFFTNTNQLMTTIKRFSRTFTVLSEDQKRLVENQFTQPLFHITTH</sequence>
<dbReference type="Pfam" id="PF19475">
    <property type="entry name" value="DUF6012"/>
    <property type="match status" value="1"/>
</dbReference>
<comment type="caution">
    <text evidence="1">The sequence shown here is derived from an EMBL/GenBank/DDBJ whole genome shotgun (WGS) entry which is preliminary data.</text>
</comment>
<evidence type="ECO:0000313" key="1">
    <source>
        <dbReference type="EMBL" id="NIF23931.1"/>
    </source>
</evidence>
<keyword evidence="2" id="KW-1185">Reference proteome</keyword>
<dbReference type="EMBL" id="VWXF01000011">
    <property type="protein sequence ID" value="NIF23931.1"/>
    <property type="molecule type" value="Genomic_DNA"/>
</dbReference>
<evidence type="ECO:0000313" key="2">
    <source>
        <dbReference type="Proteomes" id="UP001515683"/>
    </source>
</evidence>
<dbReference type="InterPro" id="IPR046054">
    <property type="entry name" value="DUF6012"/>
</dbReference>